<evidence type="ECO:0000256" key="1">
    <source>
        <dbReference type="SAM" id="Coils"/>
    </source>
</evidence>
<name>A0A938X158_9CLOT</name>
<feature type="transmembrane region" description="Helical" evidence="2">
    <location>
        <begin position="107"/>
        <end position="131"/>
    </location>
</feature>
<evidence type="ECO:0000256" key="2">
    <source>
        <dbReference type="SAM" id="Phobius"/>
    </source>
</evidence>
<dbReference type="InterPro" id="IPR010540">
    <property type="entry name" value="CmpB_TMEM229"/>
</dbReference>
<dbReference type="EMBL" id="JACJLV010000002">
    <property type="protein sequence ID" value="MBM6825674.1"/>
    <property type="molecule type" value="Genomic_DNA"/>
</dbReference>
<keyword evidence="2" id="KW-0812">Transmembrane</keyword>
<comment type="caution">
    <text evidence="3">The sequence shown here is derived from an EMBL/GenBank/DDBJ whole genome shotgun (WGS) entry which is preliminary data.</text>
</comment>
<dbReference type="AlphaFoldDB" id="A0A938X158"/>
<evidence type="ECO:0000313" key="4">
    <source>
        <dbReference type="Proteomes" id="UP000713880"/>
    </source>
</evidence>
<proteinExistence type="predicted"/>
<reference evidence="3" key="1">
    <citation type="submission" date="2020-08" db="EMBL/GenBank/DDBJ databases">
        <authorList>
            <person name="Cejkova D."/>
            <person name="Kubasova T."/>
            <person name="Jahodarova E."/>
            <person name="Rychlik I."/>
        </authorList>
    </citation>
    <scope>NUCLEOTIDE SEQUENCE</scope>
    <source>
        <strain evidence="3">An420c</strain>
    </source>
</reference>
<feature type="coiled-coil region" evidence="1">
    <location>
        <begin position="212"/>
        <end position="242"/>
    </location>
</feature>
<keyword evidence="4" id="KW-1185">Reference proteome</keyword>
<evidence type="ECO:0000313" key="3">
    <source>
        <dbReference type="EMBL" id="MBM6825674.1"/>
    </source>
</evidence>
<feature type="transmembrane region" description="Helical" evidence="2">
    <location>
        <begin position="6"/>
        <end position="25"/>
    </location>
</feature>
<feature type="transmembrane region" description="Helical" evidence="2">
    <location>
        <begin position="37"/>
        <end position="57"/>
    </location>
</feature>
<gene>
    <name evidence="3" type="ORF">H6A13_00945</name>
</gene>
<feature type="transmembrane region" description="Helical" evidence="2">
    <location>
        <begin position="63"/>
        <end position="86"/>
    </location>
</feature>
<dbReference type="RefSeq" id="WP_204907745.1">
    <property type="nucleotide sequence ID" value="NZ_JACJLV010000002.1"/>
</dbReference>
<feature type="transmembrane region" description="Helical" evidence="2">
    <location>
        <begin position="137"/>
        <end position="160"/>
    </location>
</feature>
<keyword evidence="2" id="KW-1133">Transmembrane helix</keyword>
<organism evidence="3 4">
    <name type="scientific">Mordavella massiliensis</name>
    <dbReference type="NCBI Taxonomy" id="1871024"/>
    <lineage>
        <taxon>Bacteria</taxon>
        <taxon>Bacillati</taxon>
        <taxon>Bacillota</taxon>
        <taxon>Clostridia</taxon>
        <taxon>Eubacteriales</taxon>
        <taxon>Clostridiaceae</taxon>
        <taxon>Mordavella</taxon>
    </lineage>
</organism>
<sequence length="277" mass="31848">MTLYEMLLYFFIYGILGWCTEVAFAAAKERRFVNRGFLNGPICPIYGVGVVTVTAFLDPLRDQWVLLYLASTILVTLIEGLTGFVLDRLFHHKWWDYTGMPFNIGGYVCLVFSLVWGVACVTIVKVVHPVVRDLCLLLPHVLGILILTGCVCAMAADLLVTVNSILKWNRQLDALDKVAADLRELSGRMGENIYENVMDGIEIHEKLDAAREERKEERKEQLTELRLQAEELRGRYRELAERSIRDGRRIVRAFPTMQSRRHKELLERIRARVHEGK</sequence>
<keyword evidence="2" id="KW-0472">Membrane</keyword>
<dbReference type="Pfam" id="PF06541">
    <property type="entry name" value="ABC_trans_CmpB"/>
    <property type="match status" value="1"/>
</dbReference>
<reference evidence="3" key="2">
    <citation type="journal article" date="2021" name="Sci. Rep.">
        <title>The distribution of antibiotic resistance genes in chicken gut microbiota commensals.</title>
        <authorList>
            <person name="Juricova H."/>
            <person name="Matiasovicova J."/>
            <person name="Kubasova T."/>
            <person name="Cejkova D."/>
            <person name="Rychlik I."/>
        </authorList>
    </citation>
    <scope>NUCLEOTIDE SEQUENCE</scope>
    <source>
        <strain evidence="3">An420c</strain>
    </source>
</reference>
<keyword evidence="1" id="KW-0175">Coiled coil</keyword>
<dbReference type="Proteomes" id="UP000713880">
    <property type="component" value="Unassembled WGS sequence"/>
</dbReference>
<protein>
    <submittedName>
        <fullName evidence="3">ABC transporter permease</fullName>
    </submittedName>
</protein>
<accession>A0A938X158</accession>